<feature type="transmembrane region" description="Helical" evidence="4">
    <location>
        <begin position="478"/>
        <end position="497"/>
    </location>
</feature>
<evidence type="ECO:0000256" key="2">
    <source>
        <dbReference type="ARBA" id="ARBA00022679"/>
    </source>
</evidence>
<keyword evidence="4" id="KW-0472">Membrane</keyword>
<evidence type="ECO:0000256" key="4">
    <source>
        <dbReference type="SAM" id="Phobius"/>
    </source>
</evidence>
<feature type="transmembrane region" description="Helical" evidence="4">
    <location>
        <begin position="159"/>
        <end position="179"/>
    </location>
</feature>
<protein>
    <submittedName>
        <fullName evidence="5">Glycosyl transferase family 2-like protein</fullName>
    </submittedName>
</protein>
<dbReference type="PANTHER" id="PTHR43630">
    <property type="entry name" value="POLY-BETA-1,6-N-ACETYL-D-GLUCOSAMINE SYNTHASE"/>
    <property type="match status" value="1"/>
</dbReference>
<dbReference type="AlphaFoldDB" id="A0A0A1UPS3"/>
<keyword evidence="4" id="KW-1133">Transmembrane helix</keyword>
<feature type="compositionally biased region" description="Basic and acidic residues" evidence="3">
    <location>
        <begin position="8"/>
        <end position="22"/>
    </location>
</feature>
<comment type="caution">
    <text evidence="5">The sequence shown here is derived from an EMBL/GenBank/DDBJ whole genome shotgun (WGS) entry which is preliminary data.</text>
</comment>
<evidence type="ECO:0000256" key="1">
    <source>
        <dbReference type="ARBA" id="ARBA00022676"/>
    </source>
</evidence>
<dbReference type="Pfam" id="PF13641">
    <property type="entry name" value="Glyco_tranf_2_3"/>
    <property type="match status" value="1"/>
</dbReference>
<feature type="compositionally biased region" description="Basic and acidic residues" evidence="3">
    <location>
        <begin position="63"/>
        <end position="80"/>
    </location>
</feature>
<dbReference type="InterPro" id="IPR029044">
    <property type="entry name" value="Nucleotide-diphossugar_trans"/>
</dbReference>
<dbReference type="Proteomes" id="UP000030151">
    <property type="component" value="Unassembled WGS sequence"/>
</dbReference>
<accession>A0A0A1UPS3</accession>
<reference evidence="5 6" key="1">
    <citation type="submission" date="2014-02" db="EMBL/GenBank/DDBJ databases">
        <title>The genome sequence of the entomopathogenic fungus Metarhizium robertsii ARSEF 2575.</title>
        <authorList>
            <person name="Giuliano Garisto Donzelli B."/>
            <person name="Roe B.A."/>
            <person name="Macmil S.L."/>
            <person name="Krasnoff S.B."/>
            <person name="Gibson D.M."/>
        </authorList>
    </citation>
    <scope>NUCLEOTIDE SEQUENCE [LARGE SCALE GENOMIC DNA]</scope>
    <source>
        <strain evidence="5 6">ARSEF 2575</strain>
    </source>
</reference>
<dbReference type="PANTHER" id="PTHR43630:SF1">
    <property type="entry name" value="POLY-BETA-1,6-N-ACETYL-D-GLUCOSAMINE SYNTHASE"/>
    <property type="match status" value="1"/>
</dbReference>
<dbReference type="GO" id="GO:0016757">
    <property type="term" value="F:glycosyltransferase activity"/>
    <property type="evidence" value="ECO:0007669"/>
    <property type="project" value="UniProtKB-KW"/>
</dbReference>
<keyword evidence="2 5" id="KW-0808">Transferase</keyword>
<feature type="transmembrane region" description="Helical" evidence="4">
    <location>
        <begin position="579"/>
        <end position="604"/>
    </location>
</feature>
<dbReference type="Gene3D" id="3.90.550.10">
    <property type="entry name" value="Spore Coat Polysaccharide Biosynthesis Protein SpsA, Chain A"/>
    <property type="match status" value="1"/>
</dbReference>
<dbReference type="EMBL" id="JELW01000041">
    <property type="protein sequence ID" value="EXU97079.1"/>
    <property type="molecule type" value="Genomic_DNA"/>
</dbReference>
<name>A0A0A1UPS3_9HYPO</name>
<keyword evidence="4" id="KW-0812">Transmembrane</keyword>
<evidence type="ECO:0000256" key="3">
    <source>
        <dbReference type="SAM" id="MobiDB-lite"/>
    </source>
</evidence>
<feature type="transmembrane region" description="Helical" evidence="4">
    <location>
        <begin position="543"/>
        <end position="567"/>
    </location>
</feature>
<dbReference type="SUPFAM" id="SSF53448">
    <property type="entry name" value="Nucleotide-diphospho-sugar transferases"/>
    <property type="match status" value="1"/>
</dbReference>
<proteinExistence type="predicted"/>
<dbReference type="HOGENOM" id="CLU_010551_4_0_1"/>
<feature type="region of interest" description="Disordered" evidence="3">
    <location>
        <begin position="637"/>
        <end position="657"/>
    </location>
</feature>
<keyword evidence="1" id="KW-0328">Glycosyltransferase</keyword>
<feature type="region of interest" description="Disordered" evidence="3">
    <location>
        <begin position="1"/>
        <end position="89"/>
    </location>
</feature>
<sequence length="657" mass="75076">MSSATPKLGRESCEQDESELRVTRPQAAVLPCEKSQDSPLLSDKDSTHGPDGGGVLASSEIFTAKHDHDARTSSEDRVEHVQPWPQKPNQAKYTDFKPFHATSSNSPRYMVRNIMNKTKKLPFEQPTLDDAEFETLTRLMDDKQKHTVPSFKAKMAFRAFYFLLLAALIYFVLVGWPLWPGTVVWFWRWYQGQVGQHHIAGLVAFLAAGMIRNILPQFLCTFQVSRQEPREAEEQAVSQCCVIIPCYKAAETLRTTLPACLAIFSPKQIFVVANGNSTVPLDNTADICDEFGVRHFWLPVGSKITAEFVGVTLGKEFQYCLLIDDDVLLPPSLPILTKWFNGPGHENVACVGYTIKSVGSNSSRGTIVQQAQDLEYKIAGLTKVFQSKYGSTVFPHGAIALWRRDVLEKILRAHPGYSISEDWWLGHTARAAGYRILMSSSVFVETETPPRLFPDWFFCRAKDSRGGYGEMSVVQQRFFRWSFFYLFRIWANTLYLIFSWRLGWRVLITKVYVLGEIYDTLIKLFTPVFLPVAMIAHWRLTLILWFGTILANFVLSIWFNLIHLGLLRRGSPKNERVSWLAFPAFFVIKFVMTFVTVASVYWTIYQYAVFFARQHLRVTESVPAWKVIREKKENMAEKEPELSGVASKVSETNSWRK</sequence>
<feature type="transmembrane region" description="Helical" evidence="4">
    <location>
        <begin position="199"/>
        <end position="220"/>
    </location>
</feature>
<evidence type="ECO:0000313" key="6">
    <source>
        <dbReference type="Proteomes" id="UP000030151"/>
    </source>
</evidence>
<gene>
    <name evidence="5" type="ORF">X797_009844</name>
</gene>
<dbReference type="OrthoDB" id="2590398at2759"/>
<organism evidence="5 6">
    <name type="scientific">Metarhizium robertsii</name>
    <dbReference type="NCBI Taxonomy" id="568076"/>
    <lineage>
        <taxon>Eukaryota</taxon>
        <taxon>Fungi</taxon>
        <taxon>Dikarya</taxon>
        <taxon>Ascomycota</taxon>
        <taxon>Pezizomycotina</taxon>
        <taxon>Sordariomycetes</taxon>
        <taxon>Hypocreomycetidae</taxon>
        <taxon>Hypocreales</taxon>
        <taxon>Clavicipitaceae</taxon>
        <taxon>Metarhizium</taxon>
    </lineage>
</organism>
<dbReference type="eggNOG" id="ENOG502QSNQ">
    <property type="taxonomic scope" value="Eukaryota"/>
</dbReference>
<evidence type="ECO:0000313" key="5">
    <source>
        <dbReference type="EMBL" id="EXU97079.1"/>
    </source>
</evidence>
<feature type="transmembrane region" description="Helical" evidence="4">
    <location>
        <begin position="517"/>
        <end position="536"/>
    </location>
</feature>